<dbReference type="PRINTS" id="PR01320">
    <property type="entry name" value="KIRCHANNEL"/>
</dbReference>
<evidence type="ECO:0000256" key="11">
    <source>
        <dbReference type="SAM" id="Phobius"/>
    </source>
</evidence>
<evidence type="ECO:0000256" key="1">
    <source>
        <dbReference type="ARBA" id="ARBA00004141"/>
    </source>
</evidence>
<dbReference type="RefSeq" id="WP_332865136.1">
    <property type="nucleotide sequence ID" value="NZ_JBAFSM010000018.1"/>
</dbReference>
<keyword evidence="9 11" id="KW-0472">Membrane</keyword>
<evidence type="ECO:0000313" key="15">
    <source>
        <dbReference type="Proteomes" id="UP001328733"/>
    </source>
</evidence>
<dbReference type="Gene3D" id="2.60.40.1400">
    <property type="entry name" value="G protein-activated inward rectifier potassium channel 1"/>
    <property type="match status" value="1"/>
</dbReference>
<keyword evidence="4 11" id="KW-0812">Transmembrane</keyword>
<dbReference type="PANTHER" id="PTHR11767">
    <property type="entry name" value="INWARD RECTIFIER POTASSIUM CHANNEL"/>
    <property type="match status" value="1"/>
</dbReference>
<evidence type="ECO:0000256" key="10">
    <source>
        <dbReference type="ARBA" id="ARBA00023303"/>
    </source>
</evidence>
<dbReference type="AlphaFoldDB" id="A0AAW9QUT4"/>
<dbReference type="SUPFAM" id="SSF81296">
    <property type="entry name" value="E set domains"/>
    <property type="match status" value="1"/>
</dbReference>
<dbReference type="SUPFAM" id="SSF81324">
    <property type="entry name" value="Voltage-gated potassium channels"/>
    <property type="match status" value="1"/>
</dbReference>
<accession>A0AAW9QUT4</accession>
<dbReference type="Pfam" id="PF07885">
    <property type="entry name" value="Ion_trans_2"/>
    <property type="match status" value="1"/>
</dbReference>
<dbReference type="GO" id="GO:0005242">
    <property type="term" value="F:inward rectifier potassium channel activity"/>
    <property type="evidence" value="ECO:0007669"/>
    <property type="project" value="InterPro"/>
</dbReference>
<dbReference type="EMBL" id="JBAFSM010000018">
    <property type="protein sequence ID" value="MEG3437656.1"/>
    <property type="molecule type" value="Genomic_DNA"/>
</dbReference>
<evidence type="ECO:0000256" key="2">
    <source>
        <dbReference type="ARBA" id="ARBA00022448"/>
    </source>
</evidence>
<feature type="transmembrane region" description="Helical" evidence="11">
    <location>
        <begin position="106"/>
        <end position="132"/>
    </location>
</feature>
<evidence type="ECO:0000259" key="12">
    <source>
        <dbReference type="Pfam" id="PF07885"/>
    </source>
</evidence>
<evidence type="ECO:0000256" key="7">
    <source>
        <dbReference type="ARBA" id="ARBA00022989"/>
    </source>
</evidence>
<dbReference type="GO" id="GO:0034702">
    <property type="term" value="C:monoatomic ion channel complex"/>
    <property type="evidence" value="ECO:0007669"/>
    <property type="project" value="UniProtKB-KW"/>
</dbReference>
<dbReference type="InterPro" id="IPR013518">
    <property type="entry name" value="K_chnl_inward-rec_Kir_cyto"/>
</dbReference>
<gene>
    <name evidence="14" type="ORF">V0288_11045</name>
</gene>
<dbReference type="InterPro" id="IPR041647">
    <property type="entry name" value="IRK_C"/>
</dbReference>
<evidence type="ECO:0000256" key="9">
    <source>
        <dbReference type="ARBA" id="ARBA00023136"/>
    </source>
</evidence>
<keyword evidence="8" id="KW-0406">Ion transport</keyword>
<evidence type="ECO:0000256" key="3">
    <source>
        <dbReference type="ARBA" id="ARBA00022538"/>
    </source>
</evidence>
<dbReference type="InterPro" id="IPR013099">
    <property type="entry name" value="K_chnl_dom"/>
</dbReference>
<evidence type="ECO:0000256" key="4">
    <source>
        <dbReference type="ARBA" id="ARBA00022692"/>
    </source>
</evidence>
<dbReference type="GO" id="GO:0034765">
    <property type="term" value="P:regulation of monoatomic ion transmembrane transport"/>
    <property type="evidence" value="ECO:0007669"/>
    <property type="project" value="TreeGrafter"/>
</dbReference>
<proteinExistence type="predicted"/>
<evidence type="ECO:0000256" key="6">
    <source>
        <dbReference type="ARBA" id="ARBA00022958"/>
    </source>
</evidence>
<keyword evidence="6" id="KW-0630">Potassium</keyword>
<keyword evidence="7 11" id="KW-1133">Transmembrane helix</keyword>
<reference evidence="14 15" key="1">
    <citation type="submission" date="2024-01" db="EMBL/GenBank/DDBJ databases">
        <title>Genomic insights into the taxonomy and metabolism of the cyanobacterium Pannus brasiliensis CCIBt3594.</title>
        <authorList>
            <person name="Machado M."/>
            <person name="Botero N.B."/>
            <person name="Andreote A.P.D."/>
            <person name="Feitosa A.M.T."/>
            <person name="Popin R."/>
            <person name="Sivonen K."/>
            <person name="Fiore M.F."/>
        </authorList>
    </citation>
    <scope>NUCLEOTIDE SEQUENCE [LARGE SCALE GENOMIC DNA]</scope>
    <source>
        <strain evidence="14 15">CCIBt3594</strain>
    </source>
</reference>
<dbReference type="Gene3D" id="1.10.287.70">
    <property type="match status" value="1"/>
</dbReference>
<keyword evidence="3" id="KW-0633">Potassium transport</keyword>
<organism evidence="14 15">
    <name type="scientific">Pannus brasiliensis CCIBt3594</name>
    <dbReference type="NCBI Taxonomy" id="1427578"/>
    <lineage>
        <taxon>Bacteria</taxon>
        <taxon>Bacillati</taxon>
        <taxon>Cyanobacteriota</taxon>
        <taxon>Cyanophyceae</taxon>
        <taxon>Oscillatoriophycideae</taxon>
        <taxon>Chroococcales</taxon>
        <taxon>Microcystaceae</taxon>
        <taxon>Pannus</taxon>
    </lineage>
</organism>
<keyword evidence="2" id="KW-0813">Transport</keyword>
<evidence type="ECO:0000259" key="13">
    <source>
        <dbReference type="Pfam" id="PF17655"/>
    </source>
</evidence>
<dbReference type="InterPro" id="IPR014756">
    <property type="entry name" value="Ig_E-set"/>
</dbReference>
<dbReference type="GO" id="GO:1990573">
    <property type="term" value="P:potassium ion import across plasma membrane"/>
    <property type="evidence" value="ECO:0007669"/>
    <property type="project" value="TreeGrafter"/>
</dbReference>
<keyword evidence="15" id="KW-1185">Reference proteome</keyword>
<comment type="caution">
    <text evidence="14">The sequence shown here is derived from an EMBL/GenBank/DDBJ whole genome shotgun (WGS) entry which is preliminary data.</text>
</comment>
<dbReference type="InterPro" id="IPR016449">
    <property type="entry name" value="K_chnl_inward-rec_Kir"/>
</dbReference>
<keyword evidence="10" id="KW-0407">Ion channel</keyword>
<dbReference type="PANTHER" id="PTHR11767:SF102">
    <property type="entry name" value="INWARDLY RECTIFYING POTASSIUM CHANNEL 1, ISOFORM F"/>
    <property type="match status" value="1"/>
</dbReference>
<dbReference type="GO" id="GO:0005886">
    <property type="term" value="C:plasma membrane"/>
    <property type="evidence" value="ECO:0007669"/>
    <property type="project" value="TreeGrafter"/>
</dbReference>
<evidence type="ECO:0000256" key="8">
    <source>
        <dbReference type="ARBA" id="ARBA00023065"/>
    </source>
</evidence>
<evidence type="ECO:0000256" key="5">
    <source>
        <dbReference type="ARBA" id="ARBA00022882"/>
    </source>
</evidence>
<feature type="domain" description="Potassium channel" evidence="12">
    <location>
        <begin position="61"/>
        <end position="134"/>
    </location>
</feature>
<name>A0AAW9QUT4_9CHRO</name>
<protein>
    <submittedName>
        <fullName evidence="14">Ion channel</fullName>
    </submittedName>
</protein>
<keyword evidence="5" id="KW-0851">Voltage-gated channel</keyword>
<comment type="subcellular location">
    <subcellularLocation>
        <location evidence="1">Membrane</location>
        <topology evidence="1">Multi-pass membrane protein</topology>
    </subcellularLocation>
</comment>
<dbReference type="Proteomes" id="UP001328733">
    <property type="component" value="Unassembled WGS sequence"/>
</dbReference>
<sequence length="302" mass="35092">MRSPKYLTRSLNVRRFRQNLRGDADLSLRPRRRDDIYHWLLRIRWLPFFGIVLGTYVTLNFWFGLLYLFTNDGIANARPGSLVDTFFFSVQTLSTVGYGSMYPKNLAAQVLSGIEILFGVLLMALLTGILFARFSRPTARVMFSRVAVVAPYNGVPTLMFRTANRRESQILEARIQVTLLKTEVSVEGQQMRRFYGLDLVRSSSPVFALSWLVMHPIDENSPFYGVSREELERMDAELWITLTGIDETFSQTIYSRYAYSLDDIFWNARFVDIFVTREDGSRFLDLQYFHEITELTADSQRE</sequence>
<feature type="domain" description="Inward rectifier potassium channel C-terminal" evidence="13">
    <location>
        <begin position="141"/>
        <end position="296"/>
    </location>
</feature>
<evidence type="ECO:0000313" key="14">
    <source>
        <dbReference type="EMBL" id="MEG3437656.1"/>
    </source>
</evidence>
<dbReference type="Pfam" id="PF17655">
    <property type="entry name" value="IRK_C"/>
    <property type="match status" value="1"/>
</dbReference>
<feature type="transmembrane region" description="Helical" evidence="11">
    <location>
        <begin position="45"/>
        <end position="69"/>
    </location>
</feature>